<evidence type="ECO:0000256" key="1">
    <source>
        <dbReference type="ARBA" id="ARBA00022490"/>
    </source>
</evidence>
<evidence type="ECO:0000256" key="7">
    <source>
        <dbReference type="ARBA" id="ARBA00023150"/>
    </source>
</evidence>
<evidence type="ECO:0000313" key="11">
    <source>
        <dbReference type="Proteomes" id="UP000282321"/>
    </source>
</evidence>
<dbReference type="Gene3D" id="3.90.550.10">
    <property type="entry name" value="Spore Coat Polysaccharide Biosynthesis Protein SpsA, Chain A"/>
    <property type="match status" value="1"/>
</dbReference>
<comment type="caution">
    <text evidence="10">The sequence shown here is derived from an EMBL/GenBank/DDBJ whole genome shotgun (WGS) entry which is preliminary data.</text>
</comment>
<sequence length="205" mass="23566">MKLNDYLKRSVNAFILAGGKGRRLTYKKSLIRIDNKPIIENTVCVLSSIFKNVSIISNNKNLYSYLNLKIYSDIFLNSGPKGGIYSGLYNSQTEWNFFVACDMPFVSEEVILKLSQFLSDKYDCVVPFINNYYEPLFAFYNRNCLREMGNSLKSGDNKIQNSFGKLKIKRVNETELGNSIDLNKVFININTKSDLINLRKSMLKE</sequence>
<feature type="binding site" evidence="8">
    <location>
        <begin position="16"/>
        <end position="18"/>
    </location>
    <ligand>
        <name>GTP</name>
        <dbReference type="ChEBI" id="CHEBI:37565"/>
    </ligand>
</feature>
<gene>
    <name evidence="8" type="primary">mobA</name>
    <name evidence="10" type="ORF">DRP44_03055</name>
</gene>
<reference evidence="10 11" key="1">
    <citation type="submission" date="2018-06" db="EMBL/GenBank/DDBJ databases">
        <title>Extensive metabolic versatility and redundancy in microbially diverse, dynamic hydrothermal sediments.</title>
        <authorList>
            <person name="Dombrowski N."/>
            <person name="Teske A."/>
            <person name="Baker B.J."/>
        </authorList>
    </citation>
    <scope>NUCLEOTIDE SEQUENCE [LARGE SCALE GENOMIC DNA]</scope>
    <source>
        <strain evidence="10">B35_G9</strain>
    </source>
</reference>
<feature type="domain" description="MobA-like NTP transferase" evidence="9">
    <location>
        <begin position="13"/>
        <end position="158"/>
    </location>
</feature>
<evidence type="ECO:0000256" key="5">
    <source>
        <dbReference type="ARBA" id="ARBA00022842"/>
    </source>
</evidence>
<keyword evidence="2 8" id="KW-0808">Transferase</keyword>
<dbReference type="AlphaFoldDB" id="A0A660SBH5"/>
<accession>A0A660SBH5</accession>
<dbReference type="Proteomes" id="UP000282321">
    <property type="component" value="Unassembled WGS sequence"/>
</dbReference>
<comment type="domain">
    <text evidence="8">The N-terminal domain determines nucleotide recognition and specific binding, while the C-terminal domain determines the specific binding to the target protein.</text>
</comment>
<comment type="similarity">
    <text evidence="8">Belongs to the MobA family.</text>
</comment>
<dbReference type="InterPro" id="IPR029044">
    <property type="entry name" value="Nucleotide-diphossugar_trans"/>
</dbReference>
<keyword evidence="1 8" id="KW-0963">Cytoplasm</keyword>
<comment type="catalytic activity">
    <reaction evidence="8">
        <text>Mo-molybdopterin + GTP + H(+) = Mo-molybdopterin guanine dinucleotide + diphosphate</text>
        <dbReference type="Rhea" id="RHEA:34243"/>
        <dbReference type="ChEBI" id="CHEBI:15378"/>
        <dbReference type="ChEBI" id="CHEBI:33019"/>
        <dbReference type="ChEBI" id="CHEBI:37565"/>
        <dbReference type="ChEBI" id="CHEBI:71302"/>
        <dbReference type="ChEBI" id="CHEBI:71310"/>
        <dbReference type="EC" id="2.7.7.77"/>
    </reaction>
</comment>
<dbReference type="GO" id="GO:0005737">
    <property type="term" value="C:cytoplasm"/>
    <property type="evidence" value="ECO:0007669"/>
    <property type="project" value="UniProtKB-SubCell"/>
</dbReference>
<keyword evidence="3 8" id="KW-0479">Metal-binding</keyword>
<keyword evidence="7 8" id="KW-0501">Molybdenum cofactor biosynthesis</keyword>
<evidence type="ECO:0000256" key="6">
    <source>
        <dbReference type="ARBA" id="ARBA00023134"/>
    </source>
</evidence>
<comment type="caution">
    <text evidence="8">Lacks conserved residue(s) required for the propagation of feature annotation.</text>
</comment>
<organism evidence="10 11">
    <name type="scientific">candidate division TA06 bacterium</name>
    <dbReference type="NCBI Taxonomy" id="2250710"/>
    <lineage>
        <taxon>Bacteria</taxon>
        <taxon>Bacteria division TA06</taxon>
    </lineage>
</organism>
<evidence type="ECO:0000259" key="9">
    <source>
        <dbReference type="Pfam" id="PF12804"/>
    </source>
</evidence>
<dbReference type="HAMAP" id="MF_00316">
    <property type="entry name" value="MobA"/>
    <property type="match status" value="1"/>
</dbReference>
<dbReference type="GO" id="GO:0006777">
    <property type="term" value="P:Mo-molybdopterin cofactor biosynthetic process"/>
    <property type="evidence" value="ECO:0007669"/>
    <property type="project" value="UniProtKB-KW"/>
</dbReference>
<feature type="binding site" evidence="8">
    <location>
        <position position="73"/>
    </location>
    <ligand>
        <name>GTP</name>
        <dbReference type="ChEBI" id="CHEBI:37565"/>
    </ligand>
</feature>
<evidence type="ECO:0000256" key="2">
    <source>
        <dbReference type="ARBA" id="ARBA00022679"/>
    </source>
</evidence>
<dbReference type="InterPro" id="IPR025877">
    <property type="entry name" value="MobA-like_NTP_Trfase"/>
</dbReference>
<keyword evidence="6 8" id="KW-0342">GTP-binding</keyword>
<dbReference type="EMBL" id="QNBC01000028">
    <property type="protein sequence ID" value="RKX66988.1"/>
    <property type="molecule type" value="Genomic_DNA"/>
</dbReference>
<evidence type="ECO:0000256" key="3">
    <source>
        <dbReference type="ARBA" id="ARBA00022723"/>
    </source>
</evidence>
<evidence type="ECO:0000313" key="10">
    <source>
        <dbReference type="EMBL" id="RKX66988.1"/>
    </source>
</evidence>
<dbReference type="CDD" id="cd02503">
    <property type="entry name" value="MobA"/>
    <property type="match status" value="1"/>
</dbReference>
<comment type="function">
    <text evidence="8">Transfers a GMP moiety from GTP to Mo-molybdopterin (Mo-MPT) cofactor (Moco or molybdenum cofactor) to form Mo-molybdopterin guanine dinucleotide (Mo-MGD) cofactor.</text>
</comment>
<evidence type="ECO:0000256" key="8">
    <source>
        <dbReference type="HAMAP-Rule" id="MF_00316"/>
    </source>
</evidence>
<dbReference type="PANTHER" id="PTHR19136:SF81">
    <property type="entry name" value="MOLYBDENUM COFACTOR GUANYLYLTRANSFERASE"/>
    <property type="match status" value="1"/>
</dbReference>
<keyword evidence="4 8" id="KW-0547">Nucleotide-binding</keyword>
<dbReference type="Pfam" id="PF12804">
    <property type="entry name" value="NTP_transf_3"/>
    <property type="match status" value="1"/>
</dbReference>
<feature type="binding site" evidence="8">
    <location>
        <position position="28"/>
    </location>
    <ligand>
        <name>GTP</name>
        <dbReference type="ChEBI" id="CHEBI:37565"/>
    </ligand>
</feature>
<comment type="cofactor">
    <cofactor evidence="8">
        <name>Mg(2+)</name>
        <dbReference type="ChEBI" id="CHEBI:18420"/>
    </cofactor>
</comment>
<feature type="binding site" evidence="8">
    <location>
        <position position="102"/>
    </location>
    <ligand>
        <name>GTP</name>
        <dbReference type="ChEBI" id="CHEBI:37565"/>
    </ligand>
</feature>
<dbReference type="EC" id="2.7.7.77" evidence="8"/>
<proteinExistence type="inferred from homology"/>
<dbReference type="PANTHER" id="PTHR19136">
    <property type="entry name" value="MOLYBDENUM COFACTOR GUANYLYLTRANSFERASE"/>
    <property type="match status" value="1"/>
</dbReference>
<feature type="binding site" evidence="8">
    <location>
        <position position="102"/>
    </location>
    <ligand>
        <name>Mg(2+)</name>
        <dbReference type="ChEBI" id="CHEBI:18420"/>
    </ligand>
</feature>
<protein>
    <recommendedName>
        <fullName evidence="8">Probable molybdenum cofactor guanylyltransferase</fullName>
        <shortName evidence="8">MoCo guanylyltransferase</shortName>
        <ecNumber evidence="8">2.7.7.77</ecNumber>
    </recommendedName>
    <alternativeName>
        <fullName evidence="8">GTP:molybdopterin guanylyltransferase</fullName>
    </alternativeName>
    <alternativeName>
        <fullName evidence="8">Mo-MPT guanylyltransferase</fullName>
    </alternativeName>
    <alternativeName>
        <fullName evidence="8">Molybdopterin guanylyltransferase</fullName>
    </alternativeName>
    <alternativeName>
        <fullName evidence="8">Molybdopterin-guanine dinucleotide synthase</fullName>
        <shortName evidence="8">MGD synthase</shortName>
    </alternativeName>
</protein>
<dbReference type="InterPro" id="IPR013482">
    <property type="entry name" value="Molybde_CF_guanTrfase"/>
</dbReference>
<name>A0A660SBH5_UNCT6</name>
<dbReference type="SUPFAM" id="SSF53448">
    <property type="entry name" value="Nucleotide-diphospho-sugar transferases"/>
    <property type="match status" value="1"/>
</dbReference>
<keyword evidence="5 8" id="KW-0460">Magnesium</keyword>
<dbReference type="GO" id="GO:0061603">
    <property type="term" value="F:molybdenum cofactor guanylyltransferase activity"/>
    <property type="evidence" value="ECO:0007669"/>
    <property type="project" value="UniProtKB-EC"/>
</dbReference>
<dbReference type="GO" id="GO:0046872">
    <property type="term" value="F:metal ion binding"/>
    <property type="evidence" value="ECO:0007669"/>
    <property type="project" value="UniProtKB-KW"/>
</dbReference>
<comment type="subcellular location">
    <subcellularLocation>
        <location evidence="8">Cytoplasm</location>
    </subcellularLocation>
</comment>
<dbReference type="GO" id="GO:0005525">
    <property type="term" value="F:GTP binding"/>
    <property type="evidence" value="ECO:0007669"/>
    <property type="project" value="UniProtKB-UniRule"/>
</dbReference>
<evidence type="ECO:0000256" key="4">
    <source>
        <dbReference type="ARBA" id="ARBA00022741"/>
    </source>
</evidence>